<proteinExistence type="predicted"/>
<keyword evidence="4" id="KW-1185">Reference proteome</keyword>
<dbReference type="Proteomes" id="UP000193648">
    <property type="component" value="Unassembled WGS sequence"/>
</dbReference>
<reference evidence="3 4" key="1">
    <citation type="submission" date="2016-07" db="EMBL/GenBank/DDBJ databases">
        <title>Pervasive Adenine N6-methylation of Active Genes in Fungi.</title>
        <authorList>
            <consortium name="DOE Joint Genome Institute"/>
            <person name="Mondo S.J."/>
            <person name="Dannebaum R.O."/>
            <person name="Kuo R.C."/>
            <person name="Labutti K."/>
            <person name="Haridas S."/>
            <person name="Kuo A."/>
            <person name="Salamov A."/>
            <person name="Ahrendt S.R."/>
            <person name="Lipzen A."/>
            <person name="Sullivan W."/>
            <person name="Andreopoulos W.B."/>
            <person name="Clum A."/>
            <person name="Lindquist E."/>
            <person name="Daum C."/>
            <person name="Ramamoorthy G.K."/>
            <person name="Gryganskyi A."/>
            <person name="Culley D."/>
            <person name="Magnuson J.K."/>
            <person name="James T.Y."/>
            <person name="O'Malley M.A."/>
            <person name="Stajich J.E."/>
            <person name="Spatafora J.W."/>
            <person name="Visel A."/>
            <person name="Grigoriev I.V."/>
        </authorList>
    </citation>
    <scope>NUCLEOTIDE SEQUENCE [LARGE SCALE GENOMIC DNA]</scope>
    <source>
        <strain evidence="3 4">NRRL 3116</strain>
    </source>
</reference>
<feature type="coiled-coil region" evidence="2">
    <location>
        <begin position="6"/>
        <end position="33"/>
    </location>
</feature>
<dbReference type="OrthoDB" id="341587at2759"/>
<dbReference type="Gene3D" id="3.80.10.10">
    <property type="entry name" value="Ribonuclease Inhibitor"/>
    <property type="match status" value="3"/>
</dbReference>
<evidence type="ECO:0000313" key="4">
    <source>
        <dbReference type="Proteomes" id="UP000193648"/>
    </source>
</evidence>
<evidence type="ECO:0000313" key="3">
    <source>
        <dbReference type="EMBL" id="ORZ21956.1"/>
    </source>
</evidence>
<evidence type="ECO:0008006" key="5">
    <source>
        <dbReference type="Google" id="ProtNLM"/>
    </source>
</evidence>
<gene>
    <name evidence="3" type="ORF">BCR41DRAFT_369424</name>
</gene>
<dbReference type="InterPro" id="IPR032675">
    <property type="entry name" value="LRR_dom_sf"/>
</dbReference>
<dbReference type="SMART" id="SM00368">
    <property type="entry name" value="LRR_RI"/>
    <property type="match status" value="8"/>
</dbReference>
<sequence>MLNLTLEAKEKDIEMLKLQYNMARMQLEAKEKDDKVQHQSLDKLALLQQHVDGILTQNIELHGYSTPRLFIIIPVDHTKWDQMNVLKNKFRLHFLCECGDHTEMISKNSQSPFHIIKHGGYEIPSGTEFFCKYGKHMFILLQWLKLGMSSSASLAPSPDLIDADIDCSIDYMEALSKEDSTLSNITTIDDSDGLEGSDFQNVGTYLRTNDEDKQFGDLYRIMTETGRAKWVCLAHCRSIYEEKEQKAFVNAVEMNSGKYNAHLGKVVITLASRDRARGFFDALTTARCIYDLDITFGWDWTEIDLEVFENALAMSNVSNLRLGLIRTQGNTDIKVPLTSARYERLIRIIELGNMKTIHITLSLDLIKLLSLQPRRSSHLHKLTYEVNAKSAGAIGLQGLVNSLKASTALTALNLEWNSIGKEGALAALALLEALKTNATLTNLNLGSNSIEKEGAQALSEALKTNATLTTLNLWGNSIGEEGALALSEALKANATLTNLDLWDNSIGEEGALALSEALKTNVTLTTLNLGRNSIGKEGALALSEALKTNATLTTLNLRDNSIGKEGALALSEALKTNATLTNLDLWDNSIGKEGALALSEALKTNATLTNLDLGSNSVGDETALAILEALKENAVITQ</sequence>
<keyword evidence="1" id="KW-0677">Repeat</keyword>
<dbReference type="GeneID" id="33568299"/>
<keyword evidence="2" id="KW-0175">Coiled coil</keyword>
<dbReference type="SUPFAM" id="SSF52047">
    <property type="entry name" value="RNI-like"/>
    <property type="match status" value="1"/>
</dbReference>
<protein>
    <recommendedName>
        <fullName evidence="5">RNI-like protein</fullName>
    </recommendedName>
</protein>
<dbReference type="PANTHER" id="PTHR24111">
    <property type="entry name" value="LEUCINE-RICH REPEAT-CONTAINING PROTEIN 34"/>
    <property type="match status" value="1"/>
</dbReference>
<dbReference type="InterPro" id="IPR052201">
    <property type="entry name" value="LRR-containing_regulator"/>
</dbReference>
<dbReference type="RefSeq" id="XP_021883207.1">
    <property type="nucleotide sequence ID" value="XM_022026456.1"/>
</dbReference>
<dbReference type="Pfam" id="PF13516">
    <property type="entry name" value="LRR_6"/>
    <property type="match status" value="8"/>
</dbReference>
<dbReference type="InParanoid" id="A0A1Y2GUK6"/>
<dbReference type="InterPro" id="IPR001611">
    <property type="entry name" value="Leu-rich_rpt"/>
</dbReference>
<evidence type="ECO:0000256" key="2">
    <source>
        <dbReference type="SAM" id="Coils"/>
    </source>
</evidence>
<accession>A0A1Y2GUK6</accession>
<name>A0A1Y2GUK6_9FUNG</name>
<evidence type="ECO:0000256" key="1">
    <source>
        <dbReference type="ARBA" id="ARBA00022737"/>
    </source>
</evidence>
<dbReference type="AlphaFoldDB" id="A0A1Y2GUK6"/>
<dbReference type="PANTHER" id="PTHR24111:SF0">
    <property type="entry name" value="LEUCINE-RICH REPEAT-CONTAINING PROTEIN"/>
    <property type="match status" value="1"/>
</dbReference>
<dbReference type="STRING" id="64571.A0A1Y2GUK6"/>
<organism evidence="3 4">
    <name type="scientific">Lobosporangium transversale</name>
    <dbReference type="NCBI Taxonomy" id="64571"/>
    <lineage>
        <taxon>Eukaryota</taxon>
        <taxon>Fungi</taxon>
        <taxon>Fungi incertae sedis</taxon>
        <taxon>Mucoromycota</taxon>
        <taxon>Mortierellomycotina</taxon>
        <taxon>Mortierellomycetes</taxon>
        <taxon>Mortierellales</taxon>
        <taxon>Mortierellaceae</taxon>
        <taxon>Lobosporangium</taxon>
    </lineage>
</organism>
<comment type="caution">
    <text evidence="3">The sequence shown here is derived from an EMBL/GenBank/DDBJ whole genome shotgun (WGS) entry which is preliminary data.</text>
</comment>
<dbReference type="EMBL" id="MCFF01000011">
    <property type="protein sequence ID" value="ORZ21956.1"/>
    <property type="molecule type" value="Genomic_DNA"/>
</dbReference>